<keyword evidence="20" id="KW-1185">Reference proteome</keyword>
<evidence type="ECO:0000256" key="8">
    <source>
        <dbReference type="ARBA" id="ARBA00022889"/>
    </source>
</evidence>
<dbReference type="PROSITE" id="PS51470">
    <property type="entry name" value="FG_GAP"/>
    <property type="match status" value="3"/>
</dbReference>
<dbReference type="InterPro" id="IPR013649">
    <property type="entry name" value="Integrin_alpha_Ig-like_1"/>
</dbReference>
<evidence type="ECO:0000256" key="6">
    <source>
        <dbReference type="ARBA" id="ARBA00022737"/>
    </source>
</evidence>
<keyword evidence="13 16" id="KW-0675">Receptor</keyword>
<dbReference type="GO" id="GO:0007160">
    <property type="term" value="P:cell-matrix adhesion"/>
    <property type="evidence" value="ECO:0007669"/>
    <property type="project" value="TreeGrafter"/>
</dbReference>
<dbReference type="InterPro" id="IPR018184">
    <property type="entry name" value="Integrin_alpha_C_CS"/>
</dbReference>
<comment type="caution">
    <text evidence="19">The sequence shown here is derived from an EMBL/GenBank/DDBJ whole genome shotgun (WGS) entry which is preliminary data.</text>
</comment>
<dbReference type="Pfam" id="PF08441">
    <property type="entry name" value="Integrin_A_Ig_1"/>
    <property type="match status" value="1"/>
</dbReference>
<dbReference type="SUPFAM" id="SSF53300">
    <property type="entry name" value="vWA-like"/>
    <property type="match status" value="1"/>
</dbReference>
<dbReference type="Pfam" id="PF01839">
    <property type="entry name" value="FG-GAP"/>
    <property type="match status" value="2"/>
</dbReference>
<evidence type="ECO:0000256" key="11">
    <source>
        <dbReference type="ARBA" id="ARBA00023136"/>
    </source>
</evidence>
<dbReference type="PRINTS" id="PR00453">
    <property type="entry name" value="VWFADOMAIN"/>
</dbReference>
<evidence type="ECO:0000256" key="15">
    <source>
        <dbReference type="PROSITE-ProRule" id="PRU00803"/>
    </source>
</evidence>
<dbReference type="PANTHER" id="PTHR23220:SF23">
    <property type="entry name" value="INTEGRIN ALPHA-2"/>
    <property type="match status" value="1"/>
</dbReference>
<dbReference type="SUPFAM" id="SSF69318">
    <property type="entry name" value="Integrin alpha N-terminal domain"/>
    <property type="match status" value="1"/>
</dbReference>
<evidence type="ECO:0000256" key="17">
    <source>
        <dbReference type="SAM" id="MobiDB-lite"/>
    </source>
</evidence>
<comment type="subcellular location">
    <subcellularLocation>
        <location evidence="1 16">Membrane</location>
        <topology evidence="1 16">Single-pass type I membrane protein</topology>
    </subcellularLocation>
</comment>
<gene>
    <name evidence="19" type="ORF">P4O66_005875</name>
</gene>
<evidence type="ECO:0000313" key="20">
    <source>
        <dbReference type="Proteomes" id="UP001239994"/>
    </source>
</evidence>
<dbReference type="EMBL" id="JAROKS010000010">
    <property type="protein sequence ID" value="KAK1800672.1"/>
    <property type="molecule type" value="Genomic_DNA"/>
</dbReference>
<dbReference type="SMART" id="SM00191">
    <property type="entry name" value="Int_alpha"/>
    <property type="match status" value="4"/>
</dbReference>
<evidence type="ECO:0000256" key="4">
    <source>
        <dbReference type="ARBA" id="ARBA00022723"/>
    </source>
</evidence>
<proteinExistence type="inferred from homology"/>
<keyword evidence="8 16" id="KW-0130">Cell adhesion</keyword>
<evidence type="ECO:0000256" key="10">
    <source>
        <dbReference type="ARBA" id="ARBA00023037"/>
    </source>
</evidence>
<dbReference type="InterPro" id="IPR013517">
    <property type="entry name" value="FG-GAP"/>
</dbReference>
<keyword evidence="9 16" id="KW-1133">Transmembrane helix</keyword>
<dbReference type="InterPro" id="IPR048286">
    <property type="entry name" value="Integrin_alpha_Ig-like_3"/>
</dbReference>
<evidence type="ECO:0000256" key="12">
    <source>
        <dbReference type="ARBA" id="ARBA00023157"/>
    </source>
</evidence>
<dbReference type="GO" id="GO:0009897">
    <property type="term" value="C:external side of plasma membrane"/>
    <property type="evidence" value="ECO:0007669"/>
    <property type="project" value="TreeGrafter"/>
</dbReference>
<keyword evidence="11 16" id="KW-0472">Membrane</keyword>
<dbReference type="SUPFAM" id="SSF69179">
    <property type="entry name" value="Integrin domains"/>
    <property type="match status" value="3"/>
</dbReference>
<dbReference type="Proteomes" id="UP001239994">
    <property type="component" value="Unassembled WGS sequence"/>
</dbReference>
<dbReference type="Gene3D" id="3.40.50.410">
    <property type="entry name" value="von Willebrand factor, type A domain"/>
    <property type="match status" value="1"/>
</dbReference>
<dbReference type="Gene3D" id="2.60.40.1460">
    <property type="entry name" value="Integrin domains. Chain A, domain 2"/>
    <property type="match status" value="1"/>
</dbReference>
<dbReference type="GO" id="GO:0007229">
    <property type="term" value="P:integrin-mediated signaling pathway"/>
    <property type="evidence" value="ECO:0007669"/>
    <property type="project" value="UniProtKB-KW"/>
</dbReference>
<dbReference type="Pfam" id="PF20806">
    <property type="entry name" value="Integrin_A_Ig_3"/>
    <property type="match status" value="1"/>
</dbReference>
<reference evidence="19" key="1">
    <citation type="submission" date="2023-03" db="EMBL/GenBank/DDBJ databases">
        <title>Electrophorus voltai genome.</title>
        <authorList>
            <person name="Bian C."/>
        </authorList>
    </citation>
    <scope>NUCLEOTIDE SEQUENCE</scope>
    <source>
        <strain evidence="19">CB-2022</strain>
        <tissue evidence="19">Muscle</tissue>
    </source>
</reference>
<evidence type="ECO:0000256" key="9">
    <source>
        <dbReference type="ARBA" id="ARBA00022989"/>
    </source>
</evidence>
<feature type="region of interest" description="Disordered" evidence="17">
    <location>
        <begin position="1201"/>
        <end position="1222"/>
    </location>
</feature>
<evidence type="ECO:0000256" key="5">
    <source>
        <dbReference type="ARBA" id="ARBA00022729"/>
    </source>
</evidence>
<dbReference type="InterPro" id="IPR013519">
    <property type="entry name" value="Int_alpha_beta-p"/>
</dbReference>
<comment type="similarity">
    <text evidence="2 16">Belongs to the integrin alpha chain family.</text>
</comment>
<dbReference type="GO" id="GO:0046872">
    <property type="term" value="F:metal ion binding"/>
    <property type="evidence" value="ECO:0007669"/>
    <property type="project" value="UniProtKB-KW"/>
</dbReference>
<dbReference type="InterPro" id="IPR048285">
    <property type="entry name" value="Integrin_alpha_Ig-like_2"/>
</dbReference>
<dbReference type="GO" id="GO:0005178">
    <property type="term" value="F:integrin binding"/>
    <property type="evidence" value="ECO:0007669"/>
    <property type="project" value="TreeGrafter"/>
</dbReference>
<dbReference type="Gene3D" id="1.20.5.930">
    <property type="entry name" value="Bicelle-embedded integrin alpha(iib) transmembrane segment"/>
    <property type="match status" value="1"/>
</dbReference>
<feature type="transmembrane region" description="Helical" evidence="16">
    <location>
        <begin position="1163"/>
        <end position="1185"/>
    </location>
</feature>
<evidence type="ECO:0000256" key="14">
    <source>
        <dbReference type="ARBA" id="ARBA00023180"/>
    </source>
</evidence>
<dbReference type="Gene3D" id="2.60.40.1510">
    <property type="entry name" value="ntegrin, alpha v. Chain A, domain 3"/>
    <property type="match status" value="1"/>
</dbReference>
<evidence type="ECO:0000256" key="16">
    <source>
        <dbReference type="RuleBase" id="RU003762"/>
    </source>
</evidence>
<dbReference type="PANTHER" id="PTHR23220">
    <property type="entry name" value="INTEGRIN ALPHA"/>
    <property type="match status" value="1"/>
</dbReference>
<feature type="domain" description="VWFA" evidence="18">
    <location>
        <begin position="171"/>
        <end position="356"/>
    </location>
</feature>
<evidence type="ECO:0000256" key="13">
    <source>
        <dbReference type="ARBA" id="ARBA00023170"/>
    </source>
</evidence>
<dbReference type="InterPro" id="IPR028994">
    <property type="entry name" value="Integrin_alpha_N"/>
</dbReference>
<keyword evidence="7" id="KW-0106">Calcium</keyword>
<feature type="repeat" description="FG-GAP" evidence="15">
    <location>
        <begin position="626"/>
        <end position="686"/>
    </location>
</feature>
<dbReference type="GO" id="GO:0033627">
    <property type="term" value="P:cell adhesion mediated by integrin"/>
    <property type="evidence" value="ECO:0007669"/>
    <property type="project" value="TreeGrafter"/>
</dbReference>
<keyword evidence="6" id="KW-0677">Repeat</keyword>
<dbReference type="InterPro" id="IPR036465">
    <property type="entry name" value="vWFA_dom_sf"/>
</dbReference>
<evidence type="ECO:0000259" key="18">
    <source>
        <dbReference type="PROSITE" id="PS50234"/>
    </source>
</evidence>
<feature type="repeat" description="FG-GAP" evidence="15">
    <location>
        <begin position="564"/>
        <end position="622"/>
    </location>
</feature>
<keyword evidence="3 16" id="KW-0812">Transmembrane</keyword>
<dbReference type="FunFam" id="3.40.50.410:FF:000012">
    <property type="entry name" value="Integrin, alpha 10"/>
    <property type="match status" value="1"/>
</dbReference>
<protein>
    <recommendedName>
        <fullName evidence="18">VWFA domain-containing protein</fullName>
    </recommendedName>
</protein>
<keyword evidence="14" id="KW-0325">Glycoprotein</keyword>
<evidence type="ECO:0000256" key="3">
    <source>
        <dbReference type="ARBA" id="ARBA00022692"/>
    </source>
</evidence>
<feature type="repeat" description="FG-GAP" evidence="15">
    <location>
        <begin position="501"/>
        <end position="563"/>
    </location>
</feature>
<evidence type="ECO:0000313" key="19">
    <source>
        <dbReference type="EMBL" id="KAK1800672.1"/>
    </source>
</evidence>
<dbReference type="GO" id="GO:0098609">
    <property type="term" value="P:cell-cell adhesion"/>
    <property type="evidence" value="ECO:0007669"/>
    <property type="project" value="TreeGrafter"/>
</dbReference>
<dbReference type="GO" id="GO:0008305">
    <property type="term" value="C:integrin complex"/>
    <property type="evidence" value="ECO:0007669"/>
    <property type="project" value="InterPro"/>
</dbReference>
<name>A0AAD9E357_9TELE</name>
<organism evidence="19 20">
    <name type="scientific">Electrophorus voltai</name>
    <dbReference type="NCBI Taxonomy" id="2609070"/>
    <lineage>
        <taxon>Eukaryota</taxon>
        <taxon>Metazoa</taxon>
        <taxon>Chordata</taxon>
        <taxon>Craniata</taxon>
        <taxon>Vertebrata</taxon>
        <taxon>Euteleostomi</taxon>
        <taxon>Actinopterygii</taxon>
        <taxon>Neopterygii</taxon>
        <taxon>Teleostei</taxon>
        <taxon>Ostariophysi</taxon>
        <taxon>Gymnotiformes</taxon>
        <taxon>Gymnotoidei</taxon>
        <taxon>Gymnotidae</taxon>
        <taxon>Electrophorus</taxon>
    </lineage>
</organism>
<keyword evidence="12" id="KW-1015">Disulfide bond</keyword>
<dbReference type="InterPro" id="IPR002035">
    <property type="entry name" value="VWF_A"/>
</dbReference>
<evidence type="ECO:0000256" key="7">
    <source>
        <dbReference type="ARBA" id="ARBA00022837"/>
    </source>
</evidence>
<dbReference type="InterPro" id="IPR000413">
    <property type="entry name" value="Integrin_alpha"/>
</dbReference>
<keyword evidence="5" id="KW-0732">Signal</keyword>
<dbReference type="Gene3D" id="2.60.40.1530">
    <property type="entry name" value="ntegrin, alpha v. Chain A, domain 4"/>
    <property type="match status" value="1"/>
</dbReference>
<dbReference type="AlphaFoldDB" id="A0AAD9E357"/>
<accession>A0AAD9E357</accession>
<dbReference type="SMART" id="SM00327">
    <property type="entry name" value="VWA"/>
    <property type="match status" value="1"/>
</dbReference>
<dbReference type="Pfam" id="PF20805">
    <property type="entry name" value="Integrin_A_Ig_2"/>
    <property type="match status" value="1"/>
</dbReference>
<evidence type="ECO:0000256" key="1">
    <source>
        <dbReference type="ARBA" id="ARBA00004479"/>
    </source>
</evidence>
<dbReference type="PRINTS" id="PR01185">
    <property type="entry name" value="INTEGRINA"/>
</dbReference>
<evidence type="ECO:0000256" key="2">
    <source>
        <dbReference type="ARBA" id="ARBA00008054"/>
    </source>
</evidence>
<keyword evidence="10 16" id="KW-0401">Integrin</keyword>
<dbReference type="Pfam" id="PF00092">
    <property type="entry name" value="VWA"/>
    <property type="match status" value="1"/>
</dbReference>
<dbReference type="Gene3D" id="2.130.10.130">
    <property type="entry name" value="Integrin alpha, N-terminal"/>
    <property type="match status" value="2"/>
</dbReference>
<dbReference type="PROSITE" id="PS00242">
    <property type="entry name" value="INTEGRIN_ALPHA"/>
    <property type="match status" value="1"/>
</dbReference>
<dbReference type="InterPro" id="IPR032695">
    <property type="entry name" value="Integrin_dom_sf"/>
</dbReference>
<feature type="compositionally biased region" description="Polar residues" evidence="17">
    <location>
        <begin position="1209"/>
        <end position="1222"/>
    </location>
</feature>
<keyword evidence="4" id="KW-0479">Metal-binding</keyword>
<dbReference type="PROSITE" id="PS50234">
    <property type="entry name" value="VWFA"/>
    <property type="match status" value="1"/>
</dbReference>
<sequence>MWQNDATVYVYLQVGLWSSPGGLMWGQQEPKYSQDLRWRSLDTPYSSSAITRENGRDFVLLVGSPWSGYPQNRKGNIYKCEILGPQATCDKLNLQNSVNILDVQNINTNMSLGLTLTRITKNSAFMTCGPLWAQSCGSQFFYPGLCADVSPLFTPQPAFIPALQTCGGPVDIAIVLDGSNSIYPWPDVQKFLHKLLSSLDIGPDKAQAHVSVMQYSEDLVFEFYLNKYKTRDGMLKVADTMEQKTGQVTNTFAAIDAARKSAFLPEHGGRPGATKVMVVVTDGESADAHLSANVMERCNKDNIIRFGIAILKESADIKKFIEEIESIASNPKEKHVFNVSSEAGLVNIAGTLGDRIFTIEVKCLSDFTDCIDRILQCVVYFSLWDGDKGTGKGEDFQMEMSQVGLSVHQTMKEDVVMLGAAGAYGWSGTVVHKNAQGSKIFPKQAFERILDDKNQMHSALLGYSVTTLIDSSSEYYVGGAPRSNHTGQVVVYVLNSQWQPRIIDSQRGEQIGSYFGSVICPLDVNRDGITDLLLVGAPMYMSDQKKEVGKVYVFSITKGILDSQGSLEGASPLVNARFGMAITAVPDLNLDGFTDVAIGAPLEGNNQGAIYIYNGDNKTIRKQSSQKILGTKLDPVLKFFGRSLDGSGDINGDSIPDVSVGCYGKVFQLWSRGIAVVTAKVTFTPDKISILSKTCSFSGRMVSCFSAKVCFSATFRPANPFSPADIKYNLTLDADLQSSRVSSRGQFGNLERVAQGDISVTTKETCEDHRVYVQESPDLVNSIAVRVDIRLQNPDSSPVLDVFSPTAWQFFIPFSKDCGVDEVCYCDLVLSAESQPRSGSTPIVVTYTEKRLSFTVTVMNRRENSYNTRVSTHYSSNLFYASVTPPRDGTEVKCTSTKDAEILTCQVGYPALRTDQSVTFEINFDFNFGHLQKEVSVVFEAQSDSTEETPADNKETVLIPIQYNSGIILSREANMNVYLLDKLEVVPTKMKTFNDIGPEFTFSLKVSGGIFPVKLAYLDVSFPITSKLGNPLIYVTSVTTAPARDVQCETGALIDPFKIKDKEYTASFKPESFRGIQELNCERAACKQVKCVLKGINVKSLSYVNVTAWIWNGTFSMADFLSVDLTVNAKIETSQPDMILIYHKDVKVNVTVSKPGAKADVPVGVIVGSVIGGLLLLALLVVALWKLGFFKRKFEHLQSGQDTAERQGLQDNQLTSTDPESS</sequence>